<reference evidence="1 2" key="1">
    <citation type="journal article" date="2014" name="Agronomy (Basel)">
        <title>A Draft Genome Sequence for Ensete ventricosum, the Drought-Tolerant Tree Against Hunger.</title>
        <authorList>
            <person name="Harrison J."/>
            <person name="Moore K.A."/>
            <person name="Paszkiewicz K."/>
            <person name="Jones T."/>
            <person name="Grant M."/>
            <person name="Ambacheew D."/>
            <person name="Muzemil S."/>
            <person name="Studholme D.J."/>
        </authorList>
    </citation>
    <scope>NUCLEOTIDE SEQUENCE [LARGE SCALE GENOMIC DNA]</scope>
</reference>
<name>A0A427AG42_ENSVE</name>
<accession>A0A427AG42</accession>
<organism evidence="1 2">
    <name type="scientific">Ensete ventricosum</name>
    <name type="common">Abyssinian banana</name>
    <name type="synonym">Musa ensete</name>
    <dbReference type="NCBI Taxonomy" id="4639"/>
    <lineage>
        <taxon>Eukaryota</taxon>
        <taxon>Viridiplantae</taxon>
        <taxon>Streptophyta</taxon>
        <taxon>Embryophyta</taxon>
        <taxon>Tracheophyta</taxon>
        <taxon>Spermatophyta</taxon>
        <taxon>Magnoliopsida</taxon>
        <taxon>Liliopsida</taxon>
        <taxon>Zingiberales</taxon>
        <taxon>Musaceae</taxon>
        <taxon>Ensete</taxon>
    </lineage>
</organism>
<evidence type="ECO:0000313" key="2">
    <source>
        <dbReference type="Proteomes" id="UP000287651"/>
    </source>
</evidence>
<gene>
    <name evidence="1" type="ORF">B296_00011428</name>
</gene>
<dbReference type="AlphaFoldDB" id="A0A427AG42"/>
<comment type="caution">
    <text evidence="1">The sequence shown here is derived from an EMBL/GenBank/DDBJ whole genome shotgun (WGS) entry which is preliminary data.</text>
</comment>
<sequence>MRSASVPAERALLVQAPRVGGKGPRVRLERSAARVVELRSRGNVSARVGRWFLQEGQVGSRRNPSNDQVSLDVDFAIPLLRRGAPVPEVFTVPVAYHAIVLRRNLHGPRSEVRGVLPATGEHWLCPPYLCQVDRLTLPCLCQAGPNHVMSVTSLVQLSEGTGTW</sequence>
<proteinExistence type="predicted"/>
<evidence type="ECO:0000313" key="1">
    <source>
        <dbReference type="EMBL" id="RRT75217.1"/>
    </source>
</evidence>
<dbReference type="Proteomes" id="UP000287651">
    <property type="component" value="Unassembled WGS sequence"/>
</dbReference>
<dbReference type="EMBL" id="AMZH03002548">
    <property type="protein sequence ID" value="RRT75217.1"/>
    <property type="molecule type" value="Genomic_DNA"/>
</dbReference>
<protein>
    <submittedName>
        <fullName evidence="1">Uncharacterized protein</fullName>
    </submittedName>
</protein>